<dbReference type="GO" id="GO:0036128">
    <property type="term" value="C:CatSper complex"/>
    <property type="evidence" value="ECO:0007669"/>
    <property type="project" value="InterPro"/>
</dbReference>
<dbReference type="Proteomes" id="UP000663852">
    <property type="component" value="Unassembled WGS sequence"/>
</dbReference>
<keyword evidence="4 5" id="KW-0472">Membrane</keyword>
<accession>A0A813UEB2</accession>
<evidence type="ECO:0000313" key="8">
    <source>
        <dbReference type="EMBL" id="CAF1369341.1"/>
    </source>
</evidence>
<evidence type="ECO:0000313" key="7">
    <source>
        <dbReference type="EMBL" id="CAF0825545.1"/>
    </source>
</evidence>
<gene>
    <name evidence="7" type="ORF">EDS130_LOCUS6070</name>
    <name evidence="8" type="ORF">XAT740_LOCUS32451</name>
</gene>
<evidence type="ECO:0000313" key="9">
    <source>
        <dbReference type="Proteomes" id="UP000663828"/>
    </source>
</evidence>
<evidence type="ECO:0000313" key="10">
    <source>
        <dbReference type="Proteomes" id="UP000663852"/>
    </source>
</evidence>
<protein>
    <recommendedName>
        <fullName evidence="6">Ion transport domain-containing protein</fullName>
    </recommendedName>
</protein>
<dbReference type="Gene3D" id="1.10.287.70">
    <property type="match status" value="1"/>
</dbReference>
<dbReference type="Pfam" id="PF00520">
    <property type="entry name" value="Ion_trans"/>
    <property type="match status" value="1"/>
</dbReference>
<dbReference type="InterPro" id="IPR005821">
    <property type="entry name" value="Ion_trans_dom"/>
</dbReference>
<reference evidence="7" key="1">
    <citation type="submission" date="2021-02" db="EMBL/GenBank/DDBJ databases">
        <authorList>
            <person name="Nowell W R."/>
        </authorList>
    </citation>
    <scope>NUCLEOTIDE SEQUENCE</scope>
</reference>
<dbReference type="GO" id="GO:0005227">
    <property type="term" value="F:calcium-activated cation channel activity"/>
    <property type="evidence" value="ECO:0007669"/>
    <property type="project" value="InterPro"/>
</dbReference>
<organism evidence="7 10">
    <name type="scientific">Adineta ricciae</name>
    <name type="common">Rotifer</name>
    <dbReference type="NCBI Taxonomy" id="249248"/>
    <lineage>
        <taxon>Eukaryota</taxon>
        <taxon>Metazoa</taxon>
        <taxon>Spiralia</taxon>
        <taxon>Gnathifera</taxon>
        <taxon>Rotifera</taxon>
        <taxon>Eurotatoria</taxon>
        <taxon>Bdelloidea</taxon>
        <taxon>Adinetida</taxon>
        <taxon>Adinetidae</taxon>
        <taxon>Adineta</taxon>
    </lineage>
</organism>
<dbReference type="Gene3D" id="1.20.120.350">
    <property type="entry name" value="Voltage-gated potassium channels. Chain C"/>
    <property type="match status" value="1"/>
</dbReference>
<feature type="domain" description="Ion transport" evidence="6">
    <location>
        <begin position="174"/>
        <end position="445"/>
    </location>
</feature>
<evidence type="ECO:0000259" key="6">
    <source>
        <dbReference type="Pfam" id="PF00520"/>
    </source>
</evidence>
<dbReference type="GO" id="GO:0048240">
    <property type="term" value="P:sperm capacitation"/>
    <property type="evidence" value="ECO:0007669"/>
    <property type="project" value="TreeGrafter"/>
</dbReference>
<comment type="caution">
    <text evidence="7">The sequence shown here is derived from an EMBL/GenBank/DDBJ whole genome shotgun (WGS) entry which is preliminary data.</text>
</comment>
<dbReference type="Proteomes" id="UP000663828">
    <property type="component" value="Unassembled WGS sequence"/>
</dbReference>
<comment type="subcellular location">
    <subcellularLocation>
        <location evidence="1">Membrane</location>
        <topology evidence="1">Multi-pass membrane protein</topology>
    </subcellularLocation>
</comment>
<proteinExistence type="predicted"/>
<keyword evidence="3 5" id="KW-1133">Transmembrane helix</keyword>
<sequence>MVSIKHFDEDSFETTNLDEECSSHTDNHKIHECISILSSSGNTNEQINDLQGLSSLLSHQTSSNEFISSEGRLIRSKIQRLFHFLANDDYKESMAQAQGDRISNLVQVDRALIELDRNATLKFRNYKQLREQLLASTAVKTTEQHETNLKPTTTSSISQYNSLKYYVHWLVQSSFFKWFISLIICLDAVRLTVEYSSPNDSQAMIYRLAVFINRCILFIYLFELVFKWIDNFTNFWYSPVNILEFILTATSLLNLISEIYIDTTDDDSSHLDRRFRNNNDPTPANTLQRIRSYGSILSLFRTLRMLRILRILEVVFRFTQVRIVFIALSRSVKLIFHVVLLTIIINYFFALIALYLTQFGLNTTSEEHMSKINSLFGTVSRAFITVFRLFTKDEWYEIKLEMYSLRINRFIIDLYVISWLFFGGYVLNPLLIGAMVGTFDETRKELTEGVKYIISTTGLPLQEIDSLENQSFSAFLNRISSVDNDHDRFDEWLHLTSSEIRLLTQDRIETRWPIYMAFYYLQLLEIYFENLVERQLLFDFISIYLLTLHDKEIKSLNPPILSSSSDDDDD</sequence>
<dbReference type="EMBL" id="CAJNOR010003028">
    <property type="protein sequence ID" value="CAF1369341.1"/>
    <property type="molecule type" value="Genomic_DNA"/>
</dbReference>
<dbReference type="SUPFAM" id="SSF81324">
    <property type="entry name" value="Voltage-gated potassium channels"/>
    <property type="match status" value="1"/>
</dbReference>
<keyword evidence="2 5" id="KW-0812">Transmembrane</keyword>
<keyword evidence="9" id="KW-1185">Reference proteome</keyword>
<evidence type="ECO:0000256" key="2">
    <source>
        <dbReference type="ARBA" id="ARBA00022692"/>
    </source>
</evidence>
<evidence type="ECO:0000256" key="4">
    <source>
        <dbReference type="ARBA" id="ARBA00023136"/>
    </source>
</evidence>
<dbReference type="EMBL" id="CAJNOJ010000017">
    <property type="protein sequence ID" value="CAF0825545.1"/>
    <property type="molecule type" value="Genomic_DNA"/>
</dbReference>
<dbReference type="InterPro" id="IPR028747">
    <property type="entry name" value="CatSper2"/>
</dbReference>
<feature type="transmembrane region" description="Helical" evidence="5">
    <location>
        <begin position="175"/>
        <end position="193"/>
    </location>
</feature>
<name>A0A813UEB2_ADIRI</name>
<dbReference type="GO" id="GO:0009566">
    <property type="term" value="P:fertilization"/>
    <property type="evidence" value="ECO:0007669"/>
    <property type="project" value="TreeGrafter"/>
</dbReference>
<feature type="transmembrane region" description="Helical" evidence="5">
    <location>
        <begin position="334"/>
        <end position="356"/>
    </location>
</feature>
<dbReference type="AlphaFoldDB" id="A0A813UEB2"/>
<feature type="transmembrane region" description="Helical" evidence="5">
    <location>
        <begin position="410"/>
        <end position="436"/>
    </location>
</feature>
<feature type="transmembrane region" description="Helical" evidence="5">
    <location>
        <begin position="235"/>
        <end position="256"/>
    </location>
</feature>
<dbReference type="PANTHER" id="PTHR46923:SF1">
    <property type="entry name" value="CATION CHANNEL SPERM-ASSOCIATED PROTEIN 2"/>
    <property type="match status" value="1"/>
</dbReference>
<evidence type="ECO:0000256" key="3">
    <source>
        <dbReference type="ARBA" id="ARBA00022989"/>
    </source>
</evidence>
<evidence type="ECO:0000256" key="1">
    <source>
        <dbReference type="ARBA" id="ARBA00004141"/>
    </source>
</evidence>
<dbReference type="PANTHER" id="PTHR46923">
    <property type="entry name" value="CATION CHANNEL SPERM-ASSOCIATED PROTEIN 2"/>
    <property type="match status" value="1"/>
</dbReference>
<evidence type="ECO:0000256" key="5">
    <source>
        <dbReference type="SAM" id="Phobius"/>
    </source>
</evidence>
<dbReference type="OrthoDB" id="416585at2759"/>
<dbReference type="InterPro" id="IPR027359">
    <property type="entry name" value="Volt_channel_dom_sf"/>
</dbReference>
<feature type="transmembrane region" description="Helical" evidence="5">
    <location>
        <begin position="205"/>
        <end position="229"/>
    </location>
</feature>
<dbReference type="GO" id="GO:0030317">
    <property type="term" value="P:flagellated sperm motility"/>
    <property type="evidence" value="ECO:0007669"/>
    <property type="project" value="InterPro"/>
</dbReference>